<evidence type="ECO:0000256" key="1">
    <source>
        <dbReference type="ARBA" id="ARBA00004401"/>
    </source>
</evidence>
<evidence type="ECO:0000256" key="2">
    <source>
        <dbReference type="ARBA" id="ARBA00022734"/>
    </source>
</evidence>
<dbReference type="InterPro" id="IPR016186">
    <property type="entry name" value="C-type_lectin-like/link_sf"/>
</dbReference>
<protein>
    <recommendedName>
        <fullName evidence="3">C-type lectin domain-containing protein</fullName>
    </recommendedName>
</protein>
<dbReference type="PANTHER" id="PTHR45710:SF35">
    <property type="entry name" value="C-TYPE LECTIN DOMAIN FAMILY 2 MEMBER D"/>
    <property type="match status" value="1"/>
</dbReference>
<comment type="subcellular location">
    <subcellularLocation>
        <location evidence="1">Cell membrane</location>
        <topology evidence="1">Single-pass type II membrane protein</topology>
    </subcellularLocation>
</comment>
<evidence type="ECO:0000313" key="5">
    <source>
        <dbReference type="Proteomes" id="UP000472274"/>
    </source>
</evidence>
<proteinExistence type="predicted"/>
<sequence length="204" mass="22844">FGLSSQLRKELSRTLLPASFTSPPAICWLATIDSNIPNSTVCVAHASTPGKLTIRKPCPALPDFAVTWCPKDWVGFEGNCYFFSDDEGSWDSSQNSCSSLRASLAAIESEEEKAFMLRYKGKSDHWIGLRREQKPDQPWKWTNGSEFNNWFPIRGGGDCPYLSDDGVSSSKCYVGRHWICSKPDAFTKRKGHAMERHSQVQGNN</sequence>
<keyword evidence="5" id="KW-1185">Reference proteome</keyword>
<reference evidence="4" key="1">
    <citation type="submission" date="2025-08" db="UniProtKB">
        <authorList>
            <consortium name="Ensembl"/>
        </authorList>
    </citation>
    <scope>IDENTIFICATION</scope>
</reference>
<evidence type="ECO:0000313" key="4">
    <source>
        <dbReference type="Ensembl" id="ENSTMTP00000011856.1"/>
    </source>
</evidence>
<dbReference type="Pfam" id="PF00059">
    <property type="entry name" value="Lectin_C"/>
    <property type="match status" value="1"/>
</dbReference>
<dbReference type="CDD" id="cd03593">
    <property type="entry name" value="CLECT_NK_receptors_like"/>
    <property type="match status" value="1"/>
</dbReference>
<dbReference type="PROSITE" id="PS50041">
    <property type="entry name" value="C_TYPE_LECTIN_2"/>
    <property type="match status" value="1"/>
</dbReference>
<dbReference type="GO" id="GO:0030246">
    <property type="term" value="F:carbohydrate binding"/>
    <property type="evidence" value="ECO:0007669"/>
    <property type="project" value="UniProtKB-KW"/>
</dbReference>
<reference evidence="4" key="2">
    <citation type="submission" date="2025-09" db="UniProtKB">
        <authorList>
            <consortium name="Ensembl"/>
        </authorList>
    </citation>
    <scope>IDENTIFICATION</scope>
</reference>
<evidence type="ECO:0000259" key="3">
    <source>
        <dbReference type="PROSITE" id="PS50041"/>
    </source>
</evidence>
<feature type="domain" description="C-type lectin" evidence="3">
    <location>
        <begin position="76"/>
        <end position="181"/>
    </location>
</feature>
<dbReference type="Gene3D" id="3.10.100.10">
    <property type="entry name" value="Mannose-Binding Protein A, subunit A"/>
    <property type="match status" value="1"/>
</dbReference>
<dbReference type="GO" id="GO:0005886">
    <property type="term" value="C:plasma membrane"/>
    <property type="evidence" value="ECO:0007669"/>
    <property type="project" value="UniProtKB-SubCell"/>
</dbReference>
<dbReference type="GeneTree" id="ENSGT00940000155319"/>
<dbReference type="Ensembl" id="ENSTMTT00000012249.1">
    <property type="protein sequence ID" value="ENSTMTP00000011856.1"/>
    <property type="gene ID" value="ENSTMTG00000008575.1"/>
</dbReference>
<dbReference type="PANTHER" id="PTHR45710">
    <property type="entry name" value="C-TYPE LECTIN DOMAIN-CONTAINING PROTEIN 180"/>
    <property type="match status" value="1"/>
</dbReference>
<dbReference type="InterPro" id="IPR016187">
    <property type="entry name" value="CTDL_fold"/>
</dbReference>
<organism evidence="4 5">
    <name type="scientific">Terrapene triunguis</name>
    <name type="common">Three-toed box turtle</name>
    <dbReference type="NCBI Taxonomy" id="2587831"/>
    <lineage>
        <taxon>Eukaryota</taxon>
        <taxon>Metazoa</taxon>
        <taxon>Chordata</taxon>
        <taxon>Craniata</taxon>
        <taxon>Vertebrata</taxon>
        <taxon>Euteleostomi</taxon>
        <taxon>Archelosauria</taxon>
        <taxon>Testudinata</taxon>
        <taxon>Testudines</taxon>
        <taxon>Cryptodira</taxon>
        <taxon>Durocryptodira</taxon>
        <taxon>Testudinoidea</taxon>
        <taxon>Emydidae</taxon>
        <taxon>Terrapene</taxon>
    </lineage>
</organism>
<name>A0A674IQS9_9SAUR</name>
<dbReference type="InterPro" id="IPR001304">
    <property type="entry name" value="C-type_lectin-like"/>
</dbReference>
<dbReference type="AlphaFoldDB" id="A0A674IQS9"/>
<dbReference type="InParanoid" id="A0A674IQS9"/>
<keyword evidence="2" id="KW-0430">Lectin</keyword>
<dbReference type="SMART" id="SM00034">
    <property type="entry name" value="CLECT"/>
    <property type="match status" value="1"/>
</dbReference>
<dbReference type="InterPro" id="IPR033992">
    <property type="entry name" value="NKR-like_CTLD"/>
</dbReference>
<dbReference type="InterPro" id="IPR050828">
    <property type="entry name" value="C-type_lectin/matrix_domain"/>
</dbReference>
<dbReference type="SUPFAM" id="SSF56436">
    <property type="entry name" value="C-type lectin-like"/>
    <property type="match status" value="1"/>
</dbReference>
<dbReference type="Proteomes" id="UP000472274">
    <property type="component" value="Unplaced"/>
</dbReference>
<accession>A0A674IQS9</accession>